<dbReference type="InterPro" id="IPR011992">
    <property type="entry name" value="EF-hand-dom_pair"/>
</dbReference>
<dbReference type="EMBL" id="JABDTM020009493">
    <property type="protein sequence ID" value="KAH0821056.1"/>
    <property type="molecule type" value="Genomic_DNA"/>
</dbReference>
<organism evidence="3 4">
    <name type="scientific">Tenebrio molitor</name>
    <name type="common">Yellow mealworm beetle</name>
    <dbReference type="NCBI Taxonomy" id="7067"/>
    <lineage>
        <taxon>Eukaryota</taxon>
        <taxon>Metazoa</taxon>
        <taxon>Ecdysozoa</taxon>
        <taxon>Arthropoda</taxon>
        <taxon>Hexapoda</taxon>
        <taxon>Insecta</taxon>
        <taxon>Pterygota</taxon>
        <taxon>Neoptera</taxon>
        <taxon>Endopterygota</taxon>
        <taxon>Coleoptera</taxon>
        <taxon>Polyphaga</taxon>
        <taxon>Cucujiformia</taxon>
        <taxon>Tenebrionidae</taxon>
        <taxon>Tenebrio</taxon>
    </lineage>
</organism>
<keyword evidence="1" id="KW-0106">Calcium</keyword>
<sequence>MVSRVEKLLVSIGPRGMEEGADTDNNGYLDERDFACLALRATIIEGKGEFSFSRLQEYQHIMLGLWEEIAELADFNKELLQDGKITTDEFKQAVQQCCMGRRYEDFPQAMKMFIDSNFKMVDLNDDGVIGADEYRFNCVTKFAIDDIEVVDEAFNNLLSDDDRRRGGLTLSRYQELYAQFLGNPDDNCPAIYLFGPLSEFSL</sequence>
<gene>
    <name evidence="3" type="ORF">GEV33_001735</name>
</gene>
<accession>A0A8J6HSN0</accession>
<feature type="domain" description="EF-hand" evidence="2">
    <location>
        <begin position="118"/>
        <end position="135"/>
    </location>
</feature>
<dbReference type="SUPFAM" id="SSF47473">
    <property type="entry name" value="EF-hand"/>
    <property type="match status" value="1"/>
</dbReference>
<dbReference type="PROSITE" id="PS00018">
    <property type="entry name" value="EF_HAND_1"/>
    <property type="match status" value="2"/>
</dbReference>
<reference evidence="3" key="2">
    <citation type="submission" date="2021-08" db="EMBL/GenBank/DDBJ databases">
        <authorList>
            <person name="Eriksson T."/>
        </authorList>
    </citation>
    <scope>NUCLEOTIDE SEQUENCE</scope>
    <source>
        <strain evidence="3">Stoneville</strain>
        <tissue evidence="3">Whole head</tissue>
    </source>
</reference>
<name>A0A8J6HSN0_TENMO</name>
<evidence type="ECO:0000313" key="3">
    <source>
        <dbReference type="EMBL" id="KAH0821056.1"/>
    </source>
</evidence>
<keyword evidence="4" id="KW-1185">Reference proteome</keyword>
<dbReference type="InterPro" id="IPR018247">
    <property type="entry name" value="EF_Hand_1_Ca_BS"/>
</dbReference>
<dbReference type="Pfam" id="PF13202">
    <property type="entry name" value="EF-hand_5"/>
    <property type="match status" value="1"/>
</dbReference>
<dbReference type="AlphaFoldDB" id="A0A8J6HSN0"/>
<proteinExistence type="predicted"/>
<protein>
    <recommendedName>
        <fullName evidence="2">EF-hand domain-containing protein</fullName>
    </recommendedName>
</protein>
<comment type="caution">
    <text evidence="3">The sequence shown here is derived from an EMBL/GenBank/DDBJ whole genome shotgun (WGS) entry which is preliminary data.</text>
</comment>
<dbReference type="InterPro" id="IPR002048">
    <property type="entry name" value="EF_hand_dom"/>
</dbReference>
<dbReference type="Proteomes" id="UP000719412">
    <property type="component" value="Unassembled WGS sequence"/>
</dbReference>
<reference evidence="3" key="1">
    <citation type="journal article" date="2020" name="J Insects Food Feed">
        <title>The yellow mealworm (Tenebrio molitor) genome: a resource for the emerging insects as food and feed industry.</title>
        <authorList>
            <person name="Eriksson T."/>
            <person name="Andere A."/>
            <person name="Kelstrup H."/>
            <person name="Emery V."/>
            <person name="Picard C."/>
        </authorList>
    </citation>
    <scope>NUCLEOTIDE SEQUENCE</scope>
    <source>
        <strain evidence="3">Stoneville</strain>
        <tissue evidence="3">Whole head</tissue>
    </source>
</reference>
<evidence type="ECO:0000313" key="4">
    <source>
        <dbReference type="Proteomes" id="UP000719412"/>
    </source>
</evidence>
<dbReference type="Gene3D" id="1.10.238.10">
    <property type="entry name" value="EF-hand"/>
    <property type="match status" value="1"/>
</dbReference>
<evidence type="ECO:0000259" key="2">
    <source>
        <dbReference type="Pfam" id="PF13202"/>
    </source>
</evidence>
<dbReference type="GO" id="GO:0005509">
    <property type="term" value="F:calcium ion binding"/>
    <property type="evidence" value="ECO:0007669"/>
    <property type="project" value="InterPro"/>
</dbReference>
<evidence type="ECO:0000256" key="1">
    <source>
        <dbReference type="ARBA" id="ARBA00022837"/>
    </source>
</evidence>